<proteinExistence type="predicted"/>
<feature type="transmembrane region" description="Helical" evidence="9">
    <location>
        <begin position="365"/>
        <end position="389"/>
    </location>
</feature>
<dbReference type="EMBL" id="LGCI01000010">
    <property type="protein sequence ID" value="KOY80623.1"/>
    <property type="molecule type" value="Genomic_DNA"/>
</dbReference>
<feature type="transmembrane region" description="Helical" evidence="9">
    <location>
        <begin position="56"/>
        <end position="77"/>
    </location>
</feature>
<feature type="domain" description="RCK N-terminal" evidence="11">
    <location>
        <begin position="402"/>
        <end position="482"/>
    </location>
</feature>
<feature type="transmembrane region" description="Helical" evidence="9">
    <location>
        <begin position="118"/>
        <end position="138"/>
    </location>
</feature>
<feature type="transmembrane region" description="Helical" evidence="9">
    <location>
        <begin position="244"/>
        <end position="260"/>
    </location>
</feature>
<dbReference type="SUPFAM" id="SSF51735">
    <property type="entry name" value="NAD(P)-binding Rossmann-fold domains"/>
    <property type="match status" value="1"/>
</dbReference>
<dbReference type="PANTHER" id="PTHR32507">
    <property type="entry name" value="NA(+)/H(+) ANTIPORTER 1"/>
    <property type="match status" value="1"/>
</dbReference>
<gene>
    <name evidence="12" type="ORF">ADM90_15575</name>
</gene>
<feature type="domain" description="Cation/H+ exchanger transmembrane" evidence="10">
    <location>
        <begin position="17"/>
        <end position="391"/>
    </location>
</feature>
<comment type="caution">
    <text evidence="12">The sequence shown here is derived from an EMBL/GenBank/DDBJ whole genome shotgun (WGS) entry which is preliminary data.</text>
</comment>
<evidence type="ECO:0000259" key="11">
    <source>
        <dbReference type="Pfam" id="PF02254"/>
    </source>
</evidence>
<protein>
    <submittedName>
        <fullName evidence="12">Sodium:proton exchanger</fullName>
    </submittedName>
</protein>
<dbReference type="OrthoDB" id="570124at2"/>
<dbReference type="PANTHER" id="PTHR32507:SF0">
    <property type="entry name" value="NA(+)_H(+) ANTIPORTER 2-RELATED"/>
    <property type="match status" value="1"/>
</dbReference>
<keyword evidence="2" id="KW-0813">Transport</keyword>
<feature type="transmembrane region" description="Helical" evidence="9">
    <location>
        <begin position="89"/>
        <end position="112"/>
    </location>
</feature>
<keyword evidence="6 9" id="KW-1133">Transmembrane helix</keyword>
<dbReference type="Pfam" id="PF02254">
    <property type="entry name" value="TrkA_N"/>
    <property type="match status" value="1"/>
</dbReference>
<reference evidence="12 13" key="1">
    <citation type="submission" date="2015-07" db="EMBL/GenBank/DDBJ databases">
        <title>Genome sequencing project for genomic taxonomy and phylogenomics of Bacillus-like bacteria.</title>
        <authorList>
            <person name="Liu B."/>
            <person name="Wang J."/>
            <person name="Zhu Y."/>
            <person name="Liu G."/>
            <person name="Chen Q."/>
            <person name="Chen Z."/>
            <person name="Che J."/>
            <person name="Ge C."/>
            <person name="Shi H."/>
            <person name="Pan Z."/>
            <person name="Liu X."/>
        </authorList>
    </citation>
    <scope>NUCLEOTIDE SEQUENCE [LARGE SCALE GENOMIC DNA]</scope>
    <source>
        <strain evidence="12 13">DSM 54</strain>
    </source>
</reference>
<sequence>MLDNLLFQLPFIIFIGLFSQWLAWRFRMPAIVIMSIAGLLIGPFTGLVSPKETFGPMFQTLISLAVAVILFEGSLSLDFREIRGFRKSILRISTVGAAIAWLTGSVAAHFIAGLSWPVSFVIGGLFIVTGPTVILPLLRQAKLKERPAAILKWEGIVVDPFGALLALFAYQVVLGIYQLEGGTSLTVFFVSAFLAALLGGLIGFIMGQCLERSLIPEFLKSPLLLAMILLVFAISDAIMHETGLLAVTVMGLVMANMHLTSHHELLHFKENISVILISSVFIMLTSSLTIDILWQIIDWRMLLFVLAMMFVVRPLSIWIATINTGLTLEERALIGWIAPRGIVALTVSGYFATALQEVGFQSAQLLTALTLALVFATVVAHGFSIGWLAKKLNLQASSGTGIIIVGASPFTTQLAISLKNNGIDVLLMDRSWEDLTLARQNDIITETGDILSEHTEFYVDLTPYDQLIVATKQDAYNVLVCADFVPELGRLNIYQTALHSTDPKNYSRKYGGQLLVDAQHDIHQLNELVEQGAQLRQTKITEVFTWKDYLEQNPYAIPVYAITQDGDIVLDMVNKYDDIKQEPHTIISLIG</sequence>
<keyword evidence="4" id="KW-1003">Cell membrane</keyword>
<dbReference type="Gene3D" id="1.20.1530.20">
    <property type="match status" value="1"/>
</dbReference>
<evidence type="ECO:0000313" key="13">
    <source>
        <dbReference type="Proteomes" id="UP000037977"/>
    </source>
</evidence>
<evidence type="ECO:0000256" key="7">
    <source>
        <dbReference type="ARBA" id="ARBA00023065"/>
    </source>
</evidence>
<evidence type="ECO:0000313" key="12">
    <source>
        <dbReference type="EMBL" id="KOY80623.1"/>
    </source>
</evidence>
<feature type="transmembrane region" description="Helical" evidence="9">
    <location>
        <begin position="31"/>
        <end position="50"/>
    </location>
</feature>
<keyword evidence="7" id="KW-0406">Ion transport</keyword>
<keyword evidence="13" id="KW-1185">Reference proteome</keyword>
<dbReference type="Gene3D" id="3.40.50.720">
    <property type="entry name" value="NAD(P)-binding Rossmann-like Domain"/>
    <property type="match status" value="1"/>
</dbReference>
<dbReference type="InterPro" id="IPR003148">
    <property type="entry name" value="RCK_N"/>
</dbReference>
<dbReference type="Pfam" id="PF00999">
    <property type="entry name" value="Na_H_Exchanger"/>
    <property type="match status" value="1"/>
</dbReference>
<evidence type="ECO:0000256" key="5">
    <source>
        <dbReference type="ARBA" id="ARBA00022692"/>
    </source>
</evidence>
<accession>A0A0M9DHD1</accession>
<dbReference type="STRING" id="33935.ADM90_15575"/>
<feature type="transmembrane region" description="Helical" evidence="9">
    <location>
        <begin position="185"/>
        <end position="206"/>
    </location>
</feature>
<dbReference type="GO" id="GO:0005886">
    <property type="term" value="C:plasma membrane"/>
    <property type="evidence" value="ECO:0007669"/>
    <property type="project" value="UniProtKB-SubCell"/>
</dbReference>
<evidence type="ECO:0000256" key="2">
    <source>
        <dbReference type="ARBA" id="ARBA00022448"/>
    </source>
</evidence>
<dbReference type="InterPro" id="IPR036291">
    <property type="entry name" value="NAD(P)-bd_dom_sf"/>
</dbReference>
<dbReference type="Proteomes" id="UP000037977">
    <property type="component" value="Unassembled WGS sequence"/>
</dbReference>
<evidence type="ECO:0000259" key="10">
    <source>
        <dbReference type="Pfam" id="PF00999"/>
    </source>
</evidence>
<evidence type="ECO:0000256" key="9">
    <source>
        <dbReference type="SAM" id="Phobius"/>
    </source>
</evidence>
<feature type="transmembrane region" description="Helical" evidence="9">
    <location>
        <begin position="150"/>
        <end position="173"/>
    </location>
</feature>
<dbReference type="PATRIC" id="fig|33935.3.peg.1846"/>
<dbReference type="AlphaFoldDB" id="A0A0M9DHD1"/>
<evidence type="ECO:0000256" key="6">
    <source>
        <dbReference type="ARBA" id="ARBA00022989"/>
    </source>
</evidence>
<keyword evidence="5 9" id="KW-0812">Transmembrane</keyword>
<dbReference type="GO" id="GO:0006813">
    <property type="term" value="P:potassium ion transport"/>
    <property type="evidence" value="ECO:0007669"/>
    <property type="project" value="InterPro"/>
</dbReference>
<feature type="transmembrane region" description="Helical" evidence="9">
    <location>
        <begin position="333"/>
        <end position="353"/>
    </location>
</feature>
<feature type="transmembrane region" description="Helical" evidence="9">
    <location>
        <begin position="218"/>
        <end position="238"/>
    </location>
</feature>
<dbReference type="RefSeq" id="WP_053995864.1">
    <property type="nucleotide sequence ID" value="NZ_CP065643.1"/>
</dbReference>
<feature type="transmembrane region" description="Helical" evidence="9">
    <location>
        <begin position="302"/>
        <end position="321"/>
    </location>
</feature>
<comment type="subcellular location">
    <subcellularLocation>
        <location evidence="1">Cell membrane</location>
        <topology evidence="1">Multi-pass membrane protein</topology>
    </subcellularLocation>
</comment>
<dbReference type="GO" id="GO:1902600">
    <property type="term" value="P:proton transmembrane transport"/>
    <property type="evidence" value="ECO:0007669"/>
    <property type="project" value="InterPro"/>
</dbReference>
<dbReference type="GO" id="GO:0015297">
    <property type="term" value="F:antiporter activity"/>
    <property type="evidence" value="ECO:0007669"/>
    <property type="project" value="UniProtKB-KW"/>
</dbReference>
<evidence type="ECO:0000256" key="8">
    <source>
        <dbReference type="ARBA" id="ARBA00023136"/>
    </source>
</evidence>
<keyword evidence="3" id="KW-0050">Antiport</keyword>
<evidence type="ECO:0000256" key="4">
    <source>
        <dbReference type="ARBA" id="ARBA00022475"/>
    </source>
</evidence>
<feature type="transmembrane region" description="Helical" evidence="9">
    <location>
        <begin position="272"/>
        <end position="296"/>
    </location>
</feature>
<evidence type="ECO:0000256" key="1">
    <source>
        <dbReference type="ARBA" id="ARBA00004651"/>
    </source>
</evidence>
<dbReference type="InterPro" id="IPR038770">
    <property type="entry name" value="Na+/solute_symporter_sf"/>
</dbReference>
<keyword evidence="8 9" id="KW-0472">Membrane</keyword>
<organism evidence="12 13">
    <name type="scientific">Lysinibacillus macroides</name>
    <dbReference type="NCBI Taxonomy" id="33935"/>
    <lineage>
        <taxon>Bacteria</taxon>
        <taxon>Bacillati</taxon>
        <taxon>Bacillota</taxon>
        <taxon>Bacilli</taxon>
        <taxon>Bacillales</taxon>
        <taxon>Bacillaceae</taxon>
        <taxon>Lysinibacillus</taxon>
    </lineage>
</organism>
<dbReference type="InterPro" id="IPR006153">
    <property type="entry name" value="Cation/H_exchanger_TM"/>
</dbReference>
<feature type="transmembrane region" description="Helical" evidence="9">
    <location>
        <begin position="6"/>
        <end position="24"/>
    </location>
</feature>
<name>A0A0M9DHD1_9BACI</name>
<evidence type="ECO:0000256" key="3">
    <source>
        <dbReference type="ARBA" id="ARBA00022449"/>
    </source>
</evidence>